<dbReference type="EMBL" id="QLLM01000007">
    <property type="protein sequence ID" value="RAJ04884.1"/>
    <property type="molecule type" value="Genomic_DNA"/>
</dbReference>
<comment type="caution">
    <text evidence="1">The sequence shown here is derived from an EMBL/GenBank/DDBJ whole genome shotgun (WGS) entry which is preliminary data.</text>
</comment>
<sequence>MSLSQRMSALQAALSDPDLHVISCDVFDTLIFRETGSPESLWRALGREAYRQGLFDDDDSEAFVVRRQSAEKAARERQQVLAGHTEVTLEQIYACWPSSQGEALTALEQVHEYADWRINGALVTALHEQQQKGRRLILISDMYLPATLIARFMGEYAPMLSFDAIYVSGEQGVSKRSGLLYARVLESLSCPPTRVLHIGDDRITDHQMAQAVGLRCFPVPLGEAYLAQIKHEQRLYSLDMPGLERVRRLWPWYSQGAMLSELVGRVYGPIIFGFARWVAHRCERLGIRTLYCLLREGELIASLIRLCGVPDLRVETLHVSRRSTLLPSLEVWHSGCLAQLVQRRGYTLHELMEDLGQRCPAFCASRLQEPLFELAAQPCWNEIVTWLDQQQAAIETHLAQQRDLTCEYLRQQGVRNTPDVAILDWGCGGSLLRNMHKLVELDETSGFMFYSSRRAMDVALQQKLHVFQPAAAREWSAVLAAYPEINEILLNGTLCSTRSYTYAEAGIYPLPVQPPEQMPWQQEALQDFAREVMAWAHLASETGWLVCEPSVDERHYLFGALYRLVQYPTWQEADSLAWLPVPLSAGKSRVLLNSAQIDALRELAEDGERAFLLGRDGVHPITRSEPWFPGLVAQAFPGQLQTLGELACLQDDDKVAPGLLAQLQRQEITKTALYGAGELGLSVYSLLRQHGIIITHVVDRRAEATRFTLGEHEVITLAEALVQGVTCFTVASRAFAMEIEAQIRAACTTAGVSPKVIAFGLCAPKPSRQ</sequence>
<dbReference type="Pfam" id="PF13242">
    <property type="entry name" value="Hydrolase_like"/>
    <property type="match status" value="1"/>
</dbReference>
<dbReference type="NCBIfam" id="TIGR01549">
    <property type="entry name" value="HAD-SF-IA-v1"/>
    <property type="match status" value="1"/>
</dbReference>
<name>A0AAX1PJ28_AERSA</name>
<proteinExistence type="predicted"/>
<evidence type="ECO:0000313" key="1">
    <source>
        <dbReference type="EMBL" id="RAJ04884.1"/>
    </source>
</evidence>
<protein>
    <submittedName>
        <fullName evidence="1">HAD superfamily hydrolase (TIGR01549 family)</fullName>
    </submittedName>
</protein>
<keyword evidence="1" id="KW-0378">Hydrolase</keyword>
<dbReference type="AlphaFoldDB" id="A0AAX1PJ28"/>
<dbReference type="InterPro" id="IPR023214">
    <property type="entry name" value="HAD_sf"/>
</dbReference>
<reference evidence="1 2" key="1">
    <citation type="submission" date="2018-06" db="EMBL/GenBank/DDBJ databases">
        <title>Freshwater and sediment microbial communities from various areas in North America, analyzing microbe dynamics in response to fracking.</title>
        <authorList>
            <person name="Lamendella R."/>
        </authorList>
    </citation>
    <scope>NUCLEOTIDE SEQUENCE [LARGE SCALE GENOMIC DNA]</scope>
    <source>
        <strain evidence="1 2">17</strain>
    </source>
</reference>
<dbReference type="Proteomes" id="UP000249422">
    <property type="component" value="Unassembled WGS sequence"/>
</dbReference>
<dbReference type="SUPFAM" id="SSF56784">
    <property type="entry name" value="HAD-like"/>
    <property type="match status" value="1"/>
</dbReference>
<dbReference type="InterPro" id="IPR006439">
    <property type="entry name" value="HAD-SF_hydro_IA"/>
</dbReference>
<dbReference type="Gene3D" id="1.10.150.400">
    <property type="match status" value="1"/>
</dbReference>
<dbReference type="Gene3D" id="3.40.50.1000">
    <property type="entry name" value="HAD superfamily/HAD-like"/>
    <property type="match status" value="1"/>
</dbReference>
<accession>A0AAX1PJ28</accession>
<organism evidence="1 2">
    <name type="scientific">Aeromonas salmonicida</name>
    <dbReference type="NCBI Taxonomy" id="645"/>
    <lineage>
        <taxon>Bacteria</taxon>
        <taxon>Pseudomonadati</taxon>
        <taxon>Pseudomonadota</taxon>
        <taxon>Gammaproteobacteria</taxon>
        <taxon>Aeromonadales</taxon>
        <taxon>Aeromonadaceae</taxon>
        <taxon>Aeromonas</taxon>
    </lineage>
</organism>
<evidence type="ECO:0000313" key="2">
    <source>
        <dbReference type="Proteomes" id="UP000249422"/>
    </source>
</evidence>
<gene>
    <name evidence="1" type="ORF">DEU50_10752</name>
</gene>
<dbReference type="GO" id="GO:0016787">
    <property type="term" value="F:hydrolase activity"/>
    <property type="evidence" value="ECO:0007669"/>
    <property type="project" value="UniProtKB-KW"/>
</dbReference>
<dbReference type="InterPro" id="IPR036412">
    <property type="entry name" value="HAD-like_sf"/>
</dbReference>
<dbReference type="RefSeq" id="WP_111588514.1">
    <property type="nucleotide sequence ID" value="NZ_CAWNWF010000007.1"/>
</dbReference>